<proteinExistence type="predicted"/>
<dbReference type="Pfam" id="PF00078">
    <property type="entry name" value="RVT_1"/>
    <property type="match status" value="1"/>
</dbReference>
<feature type="domain" description="Reverse transcriptase" evidence="3">
    <location>
        <begin position="94"/>
        <end position="177"/>
    </location>
</feature>
<evidence type="ECO:0000259" key="4">
    <source>
        <dbReference type="Pfam" id="PF17919"/>
    </source>
</evidence>
<name>A0ABQ5E2Y9_9ASTR</name>
<keyword evidence="1" id="KW-0511">Multifunctional enzyme</keyword>
<dbReference type="InterPro" id="IPR050951">
    <property type="entry name" value="Retrovirus_Pol_polyprotein"/>
</dbReference>
<dbReference type="Proteomes" id="UP001151760">
    <property type="component" value="Unassembled WGS sequence"/>
</dbReference>
<keyword evidence="6" id="KW-1185">Reference proteome</keyword>
<dbReference type="Gene3D" id="3.30.70.270">
    <property type="match status" value="2"/>
</dbReference>
<dbReference type="InterPro" id="IPR041577">
    <property type="entry name" value="RT_RNaseH_2"/>
</dbReference>
<dbReference type="SUPFAM" id="SSF56672">
    <property type="entry name" value="DNA/RNA polymerases"/>
    <property type="match status" value="1"/>
</dbReference>
<evidence type="ECO:0000259" key="3">
    <source>
        <dbReference type="Pfam" id="PF00078"/>
    </source>
</evidence>
<protein>
    <submittedName>
        <fullName evidence="5">Reverse transcriptase domain-containing protein</fullName>
    </submittedName>
</protein>
<dbReference type="PANTHER" id="PTHR37984:SF5">
    <property type="entry name" value="PROTEIN NYNRIN-LIKE"/>
    <property type="match status" value="1"/>
</dbReference>
<dbReference type="InterPro" id="IPR043502">
    <property type="entry name" value="DNA/RNA_pol_sf"/>
</dbReference>
<feature type="region of interest" description="Disordered" evidence="2">
    <location>
        <begin position="37"/>
        <end position="93"/>
    </location>
</feature>
<dbReference type="PANTHER" id="PTHR37984">
    <property type="entry name" value="PROTEIN CBG26694"/>
    <property type="match status" value="1"/>
</dbReference>
<reference evidence="5" key="2">
    <citation type="submission" date="2022-01" db="EMBL/GenBank/DDBJ databases">
        <authorList>
            <person name="Yamashiro T."/>
            <person name="Shiraishi A."/>
            <person name="Satake H."/>
            <person name="Nakayama K."/>
        </authorList>
    </citation>
    <scope>NUCLEOTIDE SEQUENCE</scope>
</reference>
<feature type="compositionally biased region" description="Basic and acidic residues" evidence="2">
    <location>
        <begin position="37"/>
        <end position="50"/>
    </location>
</feature>
<organism evidence="5 6">
    <name type="scientific">Tanacetum coccineum</name>
    <dbReference type="NCBI Taxonomy" id="301880"/>
    <lineage>
        <taxon>Eukaryota</taxon>
        <taxon>Viridiplantae</taxon>
        <taxon>Streptophyta</taxon>
        <taxon>Embryophyta</taxon>
        <taxon>Tracheophyta</taxon>
        <taxon>Spermatophyta</taxon>
        <taxon>Magnoliopsida</taxon>
        <taxon>eudicotyledons</taxon>
        <taxon>Gunneridae</taxon>
        <taxon>Pentapetalae</taxon>
        <taxon>asterids</taxon>
        <taxon>campanulids</taxon>
        <taxon>Asterales</taxon>
        <taxon>Asteraceae</taxon>
        <taxon>Asteroideae</taxon>
        <taxon>Anthemideae</taxon>
        <taxon>Anthemidinae</taxon>
        <taxon>Tanacetum</taxon>
    </lineage>
</organism>
<reference evidence="5" key="1">
    <citation type="journal article" date="2022" name="Int. J. Mol. Sci.">
        <title>Draft Genome of Tanacetum Coccineum: Genomic Comparison of Closely Related Tanacetum-Family Plants.</title>
        <authorList>
            <person name="Yamashiro T."/>
            <person name="Shiraishi A."/>
            <person name="Nakayama K."/>
            <person name="Satake H."/>
        </authorList>
    </citation>
    <scope>NUCLEOTIDE SEQUENCE</scope>
</reference>
<evidence type="ECO:0000313" key="5">
    <source>
        <dbReference type="EMBL" id="GJT45743.1"/>
    </source>
</evidence>
<sequence length="372" mass="42282">MPKMEDARNRSWKEGFALLLKYQLLWFGMNDQYDREEYKGQTKEGGKSKDTIQLPPNPPEKDTQIDEKIKGKDEYPKRPLESESLKREVHHDETTRQTLHFGVKLGPYKLVNTIFEGQMGRNLEAFVDDMVIKSKTEPEMIKDVKETLLTLKKVNMKLNPKKCTFGIEEGKLLGYIVTLEGISANPEKAKAVVNMPSPSNLKQMQQLSGKLAALNKFLSKAAKKALPCLDTLKKCTNKKVFHWTGEAEEAFQEMKRLITELPTLTAPMKEEELMVYLSAANKAVIAVLLVERHGRQAPIHYVSRILQGAEINYLPMEKLVLALVYAARRLRRLAKWGIELEAYGIKYAPRSVIKGQVLVDFLANTMAEDSST</sequence>
<feature type="compositionally biased region" description="Basic and acidic residues" evidence="2">
    <location>
        <begin position="59"/>
        <end position="93"/>
    </location>
</feature>
<keyword evidence="5" id="KW-0695">RNA-directed DNA polymerase</keyword>
<dbReference type="InterPro" id="IPR000477">
    <property type="entry name" value="RT_dom"/>
</dbReference>
<evidence type="ECO:0000256" key="2">
    <source>
        <dbReference type="SAM" id="MobiDB-lite"/>
    </source>
</evidence>
<evidence type="ECO:0000313" key="6">
    <source>
        <dbReference type="Proteomes" id="UP001151760"/>
    </source>
</evidence>
<dbReference type="Pfam" id="PF17919">
    <property type="entry name" value="RT_RNaseH_2"/>
    <property type="match status" value="1"/>
</dbReference>
<keyword evidence="5" id="KW-0548">Nucleotidyltransferase</keyword>
<dbReference type="InterPro" id="IPR043128">
    <property type="entry name" value="Rev_trsase/Diguanyl_cyclase"/>
</dbReference>
<feature type="domain" description="Reverse transcriptase/retrotransposon-derived protein RNase H-like" evidence="4">
    <location>
        <begin position="243"/>
        <end position="333"/>
    </location>
</feature>
<keyword evidence="5" id="KW-0808">Transferase</keyword>
<dbReference type="GO" id="GO:0003964">
    <property type="term" value="F:RNA-directed DNA polymerase activity"/>
    <property type="evidence" value="ECO:0007669"/>
    <property type="project" value="UniProtKB-KW"/>
</dbReference>
<dbReference type="EMBL" id="BQNB010015926">
    <property type="protein sequence ID" value="GJT45743.1"/>
    <property type="molecule type" value="Genomic_DNA"/>
</dbReference>
<accession>A0ABQ5E2Y9</accession>
<gene>
    <name evidence="5" type="ORF">Tco_0954458</name>
</gene>
<evidence type="ECO:0000256" key="1">
    <source>
        <dbReference type="ARBA" id="ARBA00023268"/>
    </source>
</evidence>
<comment type="caution">
    <text evidence="5">The sequence shown here is derived from an EMBL/GenBank/DDBJ whole genome shotgun (WGS) entry which is preliminary data.</text>
</comment>